<dbReference type="ExpressionAtlas" id="A0A0Q3GZQ3">
    <property type="expression patterns" value="baseline"/>
</dbReference>
<gene>
    <name evidence="4" type="primary">LOC100845742</name>
    <name evidence="3" type="ORF">BRADI_1g28500v3</name>
</gene>
<dbReference type="EMBL" id="CM000880">
    <property type="protein sequence ID" value="KQK16383.1"/>
    <property type="molecule type" value="Genomic_DNA"/>
</dbReference>
<feature type="compositionally biased region" description="Polar residues" evidence="1">
    <location>
        <begin position="42"/>
        <end position="53"/>
    </location>
</feature>
<evidence type="ECO:0000256" key="1">
    <source>
        <dbReference type="SAM" id="MobiDB-lite"/>
    </source>
</evidence>
<feature type="region of interest" description="Disordered" evidence="1">
    <location>
        <begin position="1"/>
        <end position="140"/>
    </location>
</feature>
<dbReference type="EnsemblPlants" id="KQK16383">
    <property type="protein sequence ID" value="KQK16383"/>
    <property type="gene ID" value="BRADI_1g28500v3"/>
</dbReference>
<evidence type="ECO:0000259" key="2">
    <source>
        <dbReference type="Pfam" id="PF05699"/>
    </source>
</evidence>
<dbReference type="GeneID" id="100845742"/>
<dbReference type="GO" id="GO:0046983">
    <property type="term" value="F:protein dimerization activity"/>
    <property type="evidence" value="ECO:0007669"/>
    <property type="project" value="InterPro"/>
</dbReference>
<evidence type="ECO:0000313" key="3">
    <source>
        <dbReference type="EMBL" id="KQK16383.1"/>
    </source>
</evidence>
<feature type="domain" description="HAT C-terminal dimerisation" evidence="2">
    <location>
        <begin position="137"/>
        <end position="167"/>
    </location>
</feature>
<protein>
    <recommendedName>
        <fullName evidence="2">HAT C-terminal dimerisation domain-containing protein</fullName>
    </recommendedName>
</protein>
<name>A0A0Q3GZQ3_BRADI</name>
<dbReference type="Pfam" id="PF05699">
    <property type="entry name" value="Dimer_Tnp_hAT"/>
    <property type="match status" value="1"/>
</dbReference>
<reference evidence="3 4" key="1">
    <citation type="journal article" date="2010" name="Nature">
        <title>Genome sequencing and analysis of the model grass Brachypodium distachyon.</title>
        <authorList>
            <consortium name="International Brachypodium Initiative"/>
        </authorList>
    </citation>
    <scope>NUCLEOTIDE SEQUENCE [LARGE SCALE GENOMIC DNA]</scope>
    <source>
        <strain evidence="3 4">Bd21</strain>
    </source>
</reference>
<dbReference type="OrthoDB" id="1900170at2759"/>
<dbReference type="AlphaFoldDB" id="A0A0Q3GZQ3"/>
<evidence type="ECO:0000313" key="5">
    <source>
        <dbReference type="Proteomes" id="UP000008810"/>
    </source>
</evidence>
<evidence type="ECO:0000313" key="4">
    <source>
        <dbReference type="EnsemblPlants" id="KQK16383"/>
    </source>
</evidence>
<accession>A0A0Q3GZQ3</accession>
<organism evidence="3">
    <name type="scientific">Brachypodium distachyon</name>
    <name type="common">Purple false brome</name>
    <name type="synonym">Trachynia distachya</name>
    <dbReference type="NCBI Taxonomy" id="15368"/>
    <lineage>
        <taxon>Eukaryota</taxon>
        <taxon>Viridiplantae</taxon>
        <taxon>Streptophyta</taxon>
        <taxon>Embryophyta</taxon>
        <taxon>Tracheophyta</taxon>
        <taxon>Spermatophyta</taxon>
        <taxon>Magnoliopsida</taxon>
        <taxon>Liliopsida</taxon>
        <taxon>Poales</taxon>
        <taxon>Poaceae</taxon>
        <taxon>BOP clade</taxon>
        <taxon>Pooideae</taxon>
        <taxon>Stipodae</taxon>
        <taxon>Brachypodieae</taxon>
        <taxon>Brachypodium</taxon>
    </lineage>
</organism>
<reference evidence="3" key="2">
    <citation type="submission" date="2017-06" db="EMBL/GenBank/DDBJ databases">
        <title>WGS assembly of Brachypodium distachyon.</title>
        <authorList>
            <consortium name="The International Brachypodium Initiative"/>
            <person name="Lucas S."/>
            <person name="Harmon-Smith M."/>
            <person name="Lail K."/>
            <person name="Tice H."/>
            <person name="Grimwood J."/>
            <person name="Bruce D."/>
            <person name="Barry K."/>
            <person name="Shu S."/>
            <person name="Lindquist E."/>
            <person name="Wang M."/>
            <person name="Pitluck S."/>
            <person name="Vogel J.P."/>
            <person name="Garvin D.F."/>
            <person name="Mockler T.C."/>
            <person name="Schmutz J."/>
            <person name="Rokhsar D."/>
            <person name="Bevan M.W."/>
        </authorList>
    </citation>
    <scope>NUCLEOTIDE SEQUENCE</scope>
    <source>
        <strain evidence="3">Bd21</strain>
    </source>
</reference>
<dbReference type="Proteomes" id="UP000008810">
    <property type="component" value="Chromosome 1"/>
</dbReference>
<keyword evidence="5" id="KW-1185">Reference proteome</keyword>
<dbReference type="RefSeq" id="XP_010238709.1">
    <property type="nucleotide sequence ID" value="XM_010240407.2"/>
</dbReference>
<dbReference type="InterPro" id="IPR008906">
    <property type="entry name" value="HATC_C_dom"/>
</dbReference>
<dbReference type="Gramene" id="KQK16383">
    <property type="protein sequence ID" value="KQK16383"/>
    <property type="gene ID" value="BRADI_1g28500v3"/>
</dbReference>
<sequence>MDIDFEGSDTGDGKSDHATRTPTPSPSPEPSDVRRNEVFTPIPSTSLTHSPSLDQRAPSSVFPRPPVPLPPSGSGKRLGYLLGVHPSSGKVQGSGSSTSTPLCLQPAAVVAGARPKKRPSSLGGASDAKNSNKRGKATCTSGKIVNEHRSRLTSLMLETLMCSQDWLRNKLKDIQEGNQDLAD</sequence>
<feature type="compositionally biased region" description="Polar residues" evidence="1">
    <location>
        <begin position="89"/>
        <end position="102"/>
    </location>
</feature>
<reference evidence="4" key="3">
    <citation type="submission" date="2018-08" db="UniProtKB">
        <authorList>
            <consortium name="EnsemblPlants"/>
        </authorList>
    </citation>
    <scope>IDENTIFICATION</scope>
    <source>
        <strain evidence="4">cv. Bd21</strain>
    </source>
</reference>
<proteinExistence type="predicted"/>